<dbReference type="PANTHER" id="PTHR34536">
    <property type="entry name" value="DENTIN SIALOPHOSPHOPROTEIN-LIKE PROTEIN"/>
    <property type="match status" value="1"/>
</dbReference>
<organism evidence="2 3">
    <name type="scientific">Populus alba x Populus x berolinensis</name>
    <dbReference type="NCBI Taxonomy" id="444605"/>
    <lineage>
        <taxon>Eukaryota</taxon>
        <taxon>Viridiplantae</taxon>
        <taxon>Streptophyta</taxon>
        <taxon>Embryophyta</taxon>
        <taxon>Tracheophyta</taxon>
        <taxon>Spermatophyta</taxon>
        <taxon>Magnoliopsida</taxon>
        <taxon>eudicotyledons</taxon>
        <taxon>Gunneridae</taxon>
        <taxon>Pentapetalae</taxon>
        <taxon>rosids</taxon>
        <taxon>fabids</taxon>
        <taxon>Malpighiales</taxon>
        <taxon>Salicaceae</taxon>
        <taxon>Saliceae</taxon>
        <taxon>Populus</taxon>
    </lineage>
</organism>
<evidence type="ECO:0000256" key="1">
    <source>
        <dbReference type="SAM" id="MobiDB-lite"/>
    </source>
</evidence>
<keyword evidence="3" id="KW-1185">Reference proteome</keyword>
<protein>
    <submittedName>
        <fullName evidence="2">Uncharacterized protein</fullName>
    </submittedName>
</protein>
<dbReference type="EMBL" id="JAQIZT010000008">
    <property type="protein sequence ID" value="KAJ6989569.1"/>
    <property type="molecule type" value="Genomic_DNA"/>
</dbReference>
<accession>A0AAD6VV61</accession>
<evidence type="ECO:0000313" key="2">
    <source>
        <dbReference type="EMBL" id="KAJ6989569.1"/>
    </source>
</evidence>
<proteinExistence type="predicted"/>
<gene>
    <name evidence="2" type="ORF">NC653_022207</name>
</gene>
<evidence type="ECO:0000313" key="3">
    <source>
        <dbReference type="Proteomes" id="UP001164929"/>
    </source>
</evidence>
<reference evidence="2" key="1">
    <citation type="journal article" date="2023" name="Mol. Ecol. Resour.">
        <title>Chromosome-level genome assembly of a triploid poplar Populus alba 'Berolinensis'.</title>
        <authorList>
            <person name="Chen S."/>
            <person name="Yu Y."/>
            <person name="Wang X."/>
            <person name="Wang S."/>
            <person name="Zhang T."/>
            <person name="Zhou Y."/>
            <person name="He R."/>
            <person name="Meng N."/>
            <person name="Wang Y."/>
            <person name="Liu W."/>
            <person name="Liu Z."/>
            <person name="Liu J."/>
            <person name="Guo Q."/>
            <person name="Huang H."/>
            <person name="Sederoff R.R."/>
            <person name="Wang G."/>
            <person name="Qu G."/>
            <person name="Chen S."/>
        </authorList>
    </citation>
    <scope>NUCLEOTIDE SEQUENCE</scope>
    <source>
        <strain evidence="2">SC-2020</strain>
    </source>
</reference>
<name>A0AAD6VV61_9ROSI</name>
<feature type="compositionally biased region" description="Low complexity" evidence="1">
    <location>
        <begin position="52"/>
        <end position="74"/>
    </location>
</feature>
<sequence length="260" mass="27545">MPVSGKEVTGLNPLPSSLVLTLQEVHLPPSPPREEQSVPLLGNDSAQKEPGSTSKESTPSNSSVAASSDLSDPVKNSVAEENKNRLDSIVQVNAENCSGVKVEAQNLATHSDSLAKFGKQEKPVVEEKSANTLLISAKTELNLESNKGPGLNEHNVSSLECYSNDGSQNNENVGAVSLNLSLSKGETGVLHKMDNILATDSTDVFANRSNWDLNTTMDTWDGSSSDEHAAQETADGWNRVGVKCDSTTGIVGTGAFQFFC</sequence>
<dbReference type="PANTHER" id="PTHR34536:SF4">
    <property type="entry name" value="BTZ DOMAIN-CONTAINING PROTEIN"/>
    <property type="match status" value="1"/>
</dbReference>
<dbReference type="AlphaFoldDB" id="A0AAD6VV61"/>
<dbReference type="Proteomes" id="UP001164929">
    <property type="component" value="Chromosome 8"/>
</dbReference>
<feature type="region of interest" description="Disordered" evidence="1">
    <location>
        <begin position="23"/>
        <end position="76"/>
    </location>
</feature>
<comment type="caution">
    <text evidence="2">The sequence shown here is derived from an EMBL/GenBank/DDBJ whole genome shotgun (WGS) entry which is preliminary data.</text>
</comment>